<evidence type="ECO:0008006" key="4">
    <source>
        <dbReference type="Google" id="ProtNLM"/>
    </source>
</evidence>
<keyword evidence="3" id="KW-1185">Reference proteome</keyword>
<dbReference type="Proteomes" id="UP000191901">
    <property type="component" value="Chromosome"/>
</dbReference>
<gene>
    <name evidence="2" type="ORF">XM38_009210</name>
</gene>
<feature type="compositionally biased region" description="Polar residues" evidence="1">
    <location>
        <begin position="1"/>
        <end position="10"/>
    </location>
</feature>
<reference evidence="2 3" key="1">
    <citation type="journal article" date="2016" name="Biochim. Biophys. Acta">
        <title>Characterization of red-shifted phycobilisomes isolated from the chlorophyll f-containing cyanobacterium Halomicronema hongdechloris.</title>
        <authorList>
            <person name="Li Y."/>
            <person name="Lin Y."/>
            <person name="Garvey C.J."/>
            <person name="Birch D."/>
            <person name="Corkery R.W."/>
            <person name="Loughlin P.C."/>
            <person name="Scheer H."/>
            <person name="Willows R.D."/>
            <person name="Chen M."/>
        </authorList>
    </citation>
    <scope>NUCLEOTIDE SEQUENCE [LARGE SCALE GENOMIC DNA]</scope>
    <source>
        <strain evidence="2 3">C2206</strain>
    </source>
</reference>
<feature type="compositionally biased region" description="Polar residues" evidence="1">
    <location>
        <begin position="247"/>
        <end position="258"/>
    </location>
</feature>
<organism evidence="2 3">
    <name type="scientific">Halomicronema hongdechloris C2206</name>
    <dbReference type="NCBI Taxonomy" id="1641165"/>
    <lineage>
        <taxon>Bacteria</taxon>
        <taxon>Bacillati</taxon>
        <taxon>Cyanobacteriota</taxon>
        <taxon>Cyanophyceae</taxon>
        <taxon>Nodosilineales</taxon>
        <taxon>Nodosilineaceae</taxon>
        <taxon>Halomicronema</taxon>
    </lineage>
</organism>
<feature type="region of interest" description="Disordered" evidence="1">
    <location>
        <begin position="179"/>
        <end position="229"/>
    </location>
</feature>
<feature type="compositionally biased region" description="Polar residues" evidence="1">
    <location>
        <begin position="179"/>
        <end position="194"/>
    </location>
</feature>
<dbReference type="OrthoDB" id="428674at2"/>
<accession>A0A1Z3HI79</accession>
<proteinExistence type="predicted"/>
<sequence>MTQQSDSVAAQSLPEATPTTAIDLETPDMDSATLVDSYAERLMDELFEPIDQALEGDSTALASSLQAPAPAPSNHDSPLTTALAMPVVGPLDRAREAAAAVAESESTAEPPQSWWTRHLDHLLLAAAGISLGATLLLWLVNRQQTSPVVTATGSPEQAVAQSDTQFLEYLRRSLEVITEQSSQPTATAGSQVASSADGGIPNVSVDGVGSLPPMANAPGGAGGSSPLGPSGSVNVIERVYVPYQPVPTANTNSGTRSGSPAPRPQASASPSEQRVATAAPAHVLVGVLELGQRSAALFEINGVSQRVYLGEQIGNSGWTLVSVANQEAVIRRNGEVRSIYIGQQF</sequence>
<evidence type="ECO:0000313" key="2">
    <source>
        <dbReference type="EMBL" id="ASC69991.1"/>
    </source>
</evidence>
<dbReference type="EMBL" id="CP021983">
    <property type="protein sequence ID" value="ASC69991.1"/>
    <property type="molecule type" value="Genomic_DNA"/>
</dbReference>
<name>A0A1Z3HI79_9CYAN</name>
<evidence type="ECO:0000313" key="3">
    <source>
        <dbReference type="Proteomes" id="UP000191901"/>
    </source>
</evidence>
<protein>
    <recommendedName>
        <fullName evidence="4">Type II secretion system protein GspC N-terminal domain-containing protein</fullName>
    </recommendedName>
</protein>
<dbReference type="AlphaFoldDB" id="A0A1Z3HI79"/>
<feature type="region of interest" description="Disordered" evidence="1">
    <location>
        <begin position="245"/>
        <end position="275"/>
    </location>
</feature>
<dbReference type="RefSeq" id="WP_088429190.1">
    <property type="nucleotide sequence ID" value="NZ_CP021983.2"/>
</dbReference>
<dbReference type="KEGG" id="hhg:XM38_009210"/>
<evidence type="ECO:0000256" key="1">
    <source>
        <dbReference type="SAM" id="MobiDB-lite"/>
    </source>
</evidence>
<dbReference type="STRING" id="1641165.XM38_11790"/>
<feature type="region of interest" description="Disordered" evidence="1">
    <location>
        <begin position="1"/>
        <end position="29"/>
    </location>
</feature>